<dbReference type="Proteomes" id="UP000601435">
    <property type="component" value="Unassembled WGS sequence"/>
</dbReference>
<dbReference type="PROSITE" id="PS00178">
    <property type="entry name" value="AA_TRNA_LIGASE_I"/>
    <property type="match status" value="1"/>
</dbReference>
<dbReference type="EC" id="6.1.1.4" evidence="2"/>
<feature type="region of interest" description="Disordered" evidence="9">
    <location>
        <begin position="363"/>
        <end position="384"/>
    </location>
</feature>
<dbReference type="Gene3D" id="3.40.50.620">
    <property type="entry name" value="HUPs"/>
    <property type="match status" value="2"/>
</dbReference>
<dbReference type="GO" id="GO:0005524">
    <property type="term" value="F:ATP binding"/>
    <property type="evidence" value="ECO:0007669"/>
    <property type="project" value="UniProtKB-KW"/>
</dbReference>
<dbReference type="SUPFAM" id="SSF49265">
    <property type="entry name" value="Fibronectin type III"/>
    <property type="match status" value="1"/>
</dbReference>
<dbReference type="InterPro" id="IPR002300">
    <property type="entry name" value="aa-tRNA-synth_Ia"/>
</dbReference>
<dbReference type="InterPro" id="IPR004493">
    <property type="entry name" value="Leu-tRNA-synth_Ia_arc/euk"/>
</dbReference>
<evidence type="ECO:0000313" key="12">
    <source>
        <dbReference type="Proteomes" id="UP000601435"/>
    </source>
</evidence>
<accession>A0A812SIQ2</accession>
<dbReference type="SUPFAM" id="SSF52374">
    <property type="entry name" value="Nucleotidylyl transferase"/>
    <property type="match status" value="1"/>
</dbReference>
<evidence type="ECO:0000256" key="6">
    <source>
        <dbReference type="ARBA" id="ARBA00022917"/>
    </source>
</evidence>
<comment type="caution">
    <text evidence="11">The sequence shown here is derived from an EMBL/GenBank/DDBJ whole genome shotgun (WGS) entry which is preliminary data.</text>
</comment>
<dbReference type="GO" id="GO:0004823">
    <property type="term" value="F:leucine-tRNA ligase activity"/>
    <property type="evidence" value="ECO:0007669"/>
    <property type="project" value="UniProtKB-EC"/>
</dbReference>
<protein>
    <recommendedName>
        <fullName evidence="2">leucine--tRNA ligase</fullName>
        <ecNumber evidence="2">6.1.1.4</ecNumber>
    </recommendedName>
    <alternativeName>
        <fullName evidence="8">Leucyl-tRNA synthetase</fullName>
    </alternativeName>
</protein>
<evidence type="ECO:0000313" key="11">
    <source>
        <dbReference type="EMBL" id="CAE7477428.1"/>
    </source>
</evidence>
<dbReference type="InterPro" id="IPR036116">
    <property type="entry name" value="FN3_sf"/>
</dbReference>
<dbReference type="InterPro" id="IPR001412">
    <property type="entry name" value="aa-tRNA-synth_I_CS"/>
</dbReference>
<dbReference type="OrthoDB" id="10249672at2759"/>
<comment type="similarity">
    <text evidence="1">Belongs to the class-I aminoacyl-tRNA synthetase family.</text>
</comment>
<evidence type="ECO:0000256" key="2">
    <source>
        <dbReference type="ARBA" id="ARBA00013164"/>
    </source>
</evidence>
<proteinExistence type="inferred from homology"/>
<dbReference type="PANTHER" id="PTHR45794:SF1">
    <property type="entry name" value="LEUCINE--TRNA LIGASE, CYTOPLASMIC"/>
    <property type="match status" value="1"/>
</dbReference>
<gene>
    <name evidence="11" type="primary">lars-1</name>
    <name evidence="11" type="ORF">SNEC2469_LOCUS13493</name>
</gene>
<name>A0A812SIQ2_9DINO</name>
<keyword evidence="3" id="KW-0436">Ligase</keyword>
<dbReference type="GO" id="GO:0006429">
    <property type="term" value="P:leucyl-tRNA aminoacylation"/>
    <property type="evidence" value="ECO:0007669"/>
    <property type="project" value="InterPro"/>
</dbReference>
<keyword evidence="5" id="KW-0067">ATP-binding</keyword>
<dbReference type="EMBL" id="CAJNJA010021531">
    <property type="protein sequence ID" value="CAE7477428.1"/>
    <property type="molecule type" value="Genomic_DNA"/>
</dbReference>
<evidence type="ECO:0000256" key="8">
    <source>
        <dbReference type="ARBA" id="ARBA00030520"/>
    </source>
</evidence>
<evidence type="ECO:0000256" key="9">
    <source>
        <dbReference type="SAM" id="MobiDB-lite"/>
    </source>
</evidence>
<dbReference type="AlphaFoldDB" id="A0A812SIQ2"/>
<dbReference type="InterPro" id="IPR014729">
    <property type="entry name" value="Rossmann-like_a/b/a_fold"/>
</dbReference>
<evidence type="ECO:0000256" key="5">
    <source>
        <dbReference type="ARBA" id="ARBA00022840"/>
    </source>
</evidence>
<keyword evidence="12" id="KW-1185">Reference proteome</keyword>
<feature type="domain" description="Aminoacyl-tRNA synthetase class Ia" evidence="10">
    <location>
        <begin position="22"/>
        <end position="101"/>
    </location>
</feature>
<keyword evidence="4" id="KW-0547">Nucleotide-binding</keyword>
<evidence type="ECO:0000256" key="3">
    <source>
        <dbReference type="ARBA" id="ARBA00022598"/>
    </source>
</evidence>
<evidence type="ECO:0000256" key="7">
    <source>
        <dbReference type="ARBA" id="ARBA00023146"/>
    </source>
</evidence>
<keyword evidence="7" id="KW-0030">Aminoacyl-tRNA synthetase</keyword>
<feature type="region of interest" description="Disordered" evidence="9">
    <location>
        <begin position="229"/>
        <end position="254"/>
    </location>
</feature>
<organism evidence="11 12">
    <name type="scientific">Symbiodinium necroappetens</name>
    <dbReference type="NCBI Taxonomy" id="1628268"/>
    <lineage>
        <taxon>Eukaryota</taxon>
        <taxon>Sar</taxon>
        <taxon>Alveolata</taxon>
        <taxon>Dinophyceae</taxon>
        <taxon>Suessiales</taxon>
        <taxon>Symbiodiniaceae</taxon>
        <taxon>Symbiodinium</taxon>
    </lineage>
</organism>
<keyword evidence="6" id="KW-0648">Protein biosynthesis</keyword>
<evidence type="ECO:0000256" key="1">
    <source>
        <dbReference type="ARBA" id="ARBA00005594"/>
    </source>
</evidence>
<dbReference type="PANTHER" id="PTHR45794">
    <property type="entry name" value="LEUCYL-TRNA SYNTHETASE"/>
    <property type="match status" value="1"/>
</dbReference>
<reference evidence="11" key="1">
    <citation type="submission" date="2021-02" db="EMBL/GenBank/DDBJ databases">
        <authorList>
            <person name="Dougan E. K."/>
            <person name="Rhodes N."/>
            <person name="Thang M."/>
            <person name="Chan C."/>
        </authorList>
    </citation>
    <scope>NUCLEOTIDE SEQUENCE</scope>
</reference>
<dbReference type="Pfam" id="PF00133">
    <property type="entry name" value="tRNA-synt_1"/>
    <property type="match status" value="1"/>
</dbReference>
<feature type="compositionally biased region" description="Basic and acidic residues" evidence="9">
    <location>
        <begin position="366"/>
        <end position="384"/>
    </location>
</feature>
<evidence type="ECO:0000256" key="4">
    <source>
        <dbReference type="ARBA" id="ARBA00022741"/>
    </source>
</evidence>
<evidence type="ECO:0000259" key="10">
    <source>
        <dbReference type="Pfam" id="PF00133"/>
    </source>
</evidence>
<sequence length="384" mass="42559">MATDGKQSTARRDLLQQIEADVQKKWEKQKIFECDAPDSSSEKFMCTFPYPYMNGLLHIGHAFSLTKAIFAAHFNRLLGKKVLFPFGFHCTGMPIQAAANKLAREFDVYGKPYPIFPPGRPQPKESSPDVIEIDDDGVTMQWKPPASTGKKAVKEYVVHMKVQDQDFKVVKKMQPPSPEELKAAGNKVRTVLPIEGGGCVYKAGALLAVFWPGRAGSSEHKVIAVLEDGSSCPPSPESDQVSVDAAPKDKKSGAAGGKRVAKKILAKSGDAAFQYEIMKAMGLSPEDIPKFVDPSYWLQYFPPLGVRDLKRLGTPVDFRRSFITTSANSFYDSFIRWQFRKLKQSEKIGFGKRPTIYSEVDGQACMDHDRAEGEGVGPQERKVS</sequence>